<feature type="transmembrane region" description="Helical" evidence="1">
    <location>
        <begin position="129"/>
        <end position="151"/>
    </location>
</feature>
<dbReference type="Proteomes" id="UP000292085">
    <property type="component" value="Unassembled WGS sequence"/>
</dbReference>
<proteinExistence type="predicted"/>
<keyword evidence="1" id="KW-0472">Membrane</keyword>
<dbReference type="EMBL" id="SGIS01000008">
    <property type="protein sequence ID" value="RZF65119.1"/>
    <property type="molecule type" value="Genomic_DNA"/>
</dbReference>
<evidence type="ECO:0000313" key="2">
    <source>
        <dbReference type="EMBL" id="RZF65119.1"/>
    </source>
</evidence>
<reference evidence="2 3" key="1">
    <citation type="submission" date="2019-02" db="EMBL/GenBank/DDBJ databases">
        <authorList>
            <person name="Li Y."/>
        </authorList>
    </citation>
    <scope>NUCLEOTIDE SEQUENCE [LARGE SCALE GENOMIC DNA]</scope>
    <source>
        <strain evidence="2 3">3-7</strain>
    </source>
</reference>
<evidence type="ECO:0000313" key="3">
    <source>
        <dbReference type="Proteomes" id="UP000292085"/>
    </source>
</evidence>
<name>A0A4Q6Y6J9_9SPHN</name>
<keyword evidence="3" id="KW-1185">Reference proteome</keyword>
<dbReference type="RefSeq" id="WP_130155952.1">
    <property type="nucleotide sequence ID" value="NZ_SGIS01000008.1"/>
</dbReference>
<feature type="transmembrane region" description="Helical" evidence="1">
    <location>
        <begin position="231"/>
        <end position="257"/>
    </location>
</feature>
<dbReference type="Pfam" id="PF12412">
    <property type="entry name" value="DUF3667"/>
    <property type="match status" value="1"/>
</dbReference>
<dbReference type="OrthoDB" id="9111327at2"/>
<comment type="caution">
    <text evidence="2">The sequence shown here is derived from an EMBL/GenBank/DDBJ whole genome shotgun (WGS) entry which is preliminary data.</text>
</comment>
<gene>
    <name evidence="2" type="ORF">EWE75_07010</name>
</gene>
<evidence type="ECO:0000256" key="1">
    <source>
        <dbReference type="SAM" id="Phobius"/>
    </source>
</evidence>
<sequence>MIDDTMSAAWFDAPICRNCEEPLSTRYCAQCGQKAASRLTLKDIAKEGWERVRLFEKDSVTTLWHLITSPGLVARDYVRGKRSSYMHPLKLLVALVAILLVVLAASQYFQHFAFAGRNGDVDRMAERVIAYGNWSFTLGIVAIFLGSWIGFGRRLNYNLTEHAVLAICCQNVILAFIIVNLLPTLVWPDPHFILLHKQASSYYLYAAKLGIVAWAYTQFFRLKLARDWLRLGLGCLVYVIASWSLLRLYAAAILWFVERSN</sequence>
<keyword evidence="1" id="KW-0812">Transmembrane</keyword>
<accession>A0A4Q6Y6J9</accession>
<keyword evidence="1" id="KW-1133">Transmembrane helix</keyword>
<feature type="transmembrane region" description="Helical" evidence="1">
    <location>
        <begin position="163"/>
        <end position="182"/>
    </location>
</feature>
<feature type="transmembrane region" description="Helical" evidence="1">
    <location>
        <begin position="202"/>
        <end position="219"/>
    </location>
</feature>
<dbReference type="AlphaFoldDB" id="A0A4Q6Y6J9"/>
<protein>
    <submittedName>
        <fullName evidence="2">DUF3667 domain-containing protein</fullName>
    </submittedName>
</protein>
<organism evidence="2 3">
    <name type="scientific">Sphingomonas populi</name>
    <dbReference type="NCBI Taxonomy" id="2484750"/>
    <lineage>
        <taxon>Bacteria</taxon>
        <taxon>Pseudomonadati</taxon>
        <taxon>Pseudomonadota</taxon>
        <taxon>Alphaproteobacteria</taxon>
        <taxon>Sphingomonadales</taxon>
        <taxon>Sphingomonadaceae</taxon>
        <taxon>Sphingomonas</taxon>
    </lineage>
</organism>
<dbReference type="InterPro" id="IPR022134">
    <property type="entry name" value="DUF3667"/>
</dbReference>
<feature type="transmembrane region" description="Helical" evidence="1">
    <location>
        <begin position="89"/>
        <end position="109"/>
    </location>
</feature>